<evidence type="ECO:0000256" key="9">
    <source>
        <dbReference type="ARBA" id="ARBA00022801"/>
    </source>
</evidence>
<dbReference type="InterPro" id="IPR005760">
    <property type="entry name" value="A/G_AdeGlyc_MutY"/>
</dbReference>
<organism evidence="16 17">
    <name type="scientific">Thalassobaculum fulvum</name>
    <dbReference type="NCBI Taxonomy" id="1633335"/>
    <lineage>
        <taxon>Bacteria</taxon>
        <taxon>Pseudomonadati</taxon>
        <taxon>Pseudomonadota</taxon>
        <taxon>Alphaproteobacteria</taxon>
        <taxon>Rhodospirillales</taxon>
        <taxon>Thalassobaculaceae</taxon>
        <taxon>Thalassobaculum</taxon>
    </lineage>
</organism>
<dbReference type="GO" id="GO:0000701">
    <property type="term" value="F:purine-specific mismatch base pair DNA N-glycosylase activity"/>
    <property type="evidence" value="ECO:0007669"/>
    <property type="project" value="UniProtKB-EC"/>
</dbReference>
<evidence type="ECO:0000256" key="5">
    <source>
        <dbReference type="ARBA" id="ARBA00022023"/>
    </source>
</evidence>
<evidence type="ECO:0000256" key="1">
    <source>
        <dbReference type="ARBA" id="ARBA00000843"/>
    </source>
</evidence>
<dbReference type="InterPro" id="IPR023170">
    <property type="entry name" value="HhH_base_excis_C"/>
</dbReference>
<reference evidence="16" key="2">
    <citation type="submission" date="2020-09" db="EMBL/GenBank/DDBJ databases">
        <authorList>
            <person name="Sun Q."/>
            <person name="Kim S."/>
        </authorList>
    </citation>
    <scope>NUCLEOTIDE SEQUENCE</scope>
    <source>
        <strain evidence="16">KCTC 42651</strain>
    </source>
</reference>
<dbReference type="Proteomes" id="UP000630353">
    <property type="component" value="Unassembled WGS sequence"/>
</dbReference>
<dbReference type="SUPFAM" id="SSF48150">
    <property type="entry name" value="DNA-glycosylase"/>
    <property type="match status" value="1"/>
</dbReference>
<dbReference type="EC" id="3.2.2.31" evidence="4 14"/>
<dbReference type="Gene3D" id="1.10.1670.10">
    <property type="entry name" value="Helix-hairpin-Helix base-excision DNA repair enzymes (C-terminal)"/>
    <property type="match status" value="1"/>
</dbReference>
<dbReference type="Pfam" id="PF14815">
    <property type="entry name" value="NUDIX_4"/>
    <property type="match status" value="1"/>
</dbReference>
<dbReference type="Pfam" id="PF00633">
    <property type="entry name" value="HHH"/>
    <property type="match status" value="1"/>
</dbReference>
<protein>
    <recommendedName>
        <fullName evidence="5 14">Adenine DNA glycosylase</fullName>
        <ecNumber evidence="4 14">3.2.2.31</ecNumber>
    </recommendedName>
</protein>
<gene>
    <name evidence="16" type="primary">mutY</name>
    <name evidence="16" type="ORF">GCM10017083_35040</name>
</gene>
<dbReference type="InterPro" id="IPR015797">
    <property type="entry name" value="NUDIX_hydrolase-like_dom_sf"/>
</dbReference>
<evidence type="ECO:0000256" key="10">
    <source>
        <dbReference type="ARBA" id="ARBA00023004"/>
    </source>
</evidence>
<keyword evidence="9" id="KW-0378">Hydrolase</keyword>
<accession>A0A918XV10</accession>
<reference evidence="16" key="1">
    <citation type="journal article" date="2014" name="Int. J. Syst. Evol. Microbiol.">
        <title>Complete genome sequence of Corynebacterium casei LMG S-19264T (=DSM 44701T), isolated from a smear-ripened cheese.</title>
        <authorList>
            <consortium name="US DOE Joint Genome Institute (JGI-PGF)"/>
            <person name="Walter F."/>
            <person name="Albersmeier A."/>
            <person name="Kalinowski J."/>
            <person name="Ruckert C."/>
        </authorList>
    </citation>
    <scope>NUCLEOTIDE SEQUENCE</scope>
    <source>
        <strain evidence="16">KCTC 42651</strain>
    </source>
</reference>
<comment type="caution">
    <text evidence="16">The sequence shown here is derived from an EMBL/GenBank/DDBJ whole genome shotgun (WGS) entry which is preliminary data.</text>
</comment>
<keyword evidence="11" id="KW-0411">Iron-sulfur</keyword>
<keyword evidence="7" id="KW-0479">Metal-binding</keyword>
<evidence type="ECO:0000256" key="11">
    <source>
        <dbReference type="ARBA" id="ARBA00023014"/>
    </source>
</evidence>
<dbReference type="PROSITE" id="PS01155">
    <property type="entry name" value="ENDONUCLEASE_III_2"/>
    <property type="match status" value="1"/>
</dbReference>
<keyword evidence="17" id="KW-1185">Reference proteome</keyword>
<sequence length="361" mass="39152">MDAAAPHDRASPPVADHLLAWYDRHRRHLPWRAGPGETADPYRVWLSEIMLQQTTVATVGPYFRRFLERWPTVHDLAAAPSEEVMSAWAGLGYYARARNLHACARAVAGERGGVFPDTEAGLRALPGIGAYTAAAIAAIAFDRKATVVDGNVERVVARLFAVEEPMPAAKPTLRALAATLTPDRRPGDFAQAMMDLGATVCTPRRPACLSCPLSGSCDGRIAGIAEELPRKSPKAERPMRRGTAFVVLSGAGNLLLRVRPAKGMLGGMHEVPATPWDSKTGWRADPDDHEPVAGAVWIALPGIVRHGFTHYDLELEVLAARLRDQPAVPGGEWWPLDRLDDAALPTLMAKVVRHALAHLSR</sequence>
<keyword evidence="6" id="KW-0004">4Fe-4S</keyword>
<dbReference type="GO" id="GO:0034039">
    <property type="term" value="F:8-oxo-7,8-dihydroguanine DNA N-glycosylase activity"/>
    <property type="evidence" value="ECO:0007669"/>
    <property type="project" value="TreeGrafter"/>
</dbReference>
<dbReference type="RefSeq" id="WP_189991985.1">
    <property type="nucleotide sequence ID" value="NZ_BMZS01000008.1"/>
</dbReference>
<evidence type="ECO:0000259" key="15">
    <source>
        <dbReference type="SMART" id="SM00478"/>
    </source>
</evidence>
<comment type="catalytic activity">
    <reaction evidence="1 14">
        <text>Hydrolyzes free adenine bases from 7,8-dihydro-8-oxoguanine:adenine mismatched double-stranded DNA, leaving an apurinic site.</text>
        <dbReference type="EC" id="3.2.2.31"/>
    </reaction>
</comment>
<evidence type="ECO:0000256" key="4">
    <source>
        <dbReference type="ARBA" id="ARBA00012045"/>
    </source>
</evidence>
<keyword evidence="10 14" id="KW-0408">Iron</keyword>
<keyword evidence="8 14" id="KW-0227">DNA damage</keyword>
<dbReference type="GO" id="GO:0046872">
    <property type="term" value="F:metal ion binding"/>
    <property type="evidence" value="ECO:0007669"/>
    <property type="project" value="UniProtKB-UniRule"/>
</dbReference>
<comment type="cofactor">
    <cofactor evidence="14">
        <name>[4Fe-4S] cluster</name>
        <dbReference type="ChEBI" id="CHEBI:49883"/>
    </cofactor>
    <text evidence="14">Binds 1 [4Fe-4S] cluster.</text>
</comment>
<dbReference type="SUPFAM" id="SSF55811">
    <property type="entry name" value="Nudix"/>
    <property type="match status" value="1"/>
</dbReference>
<evidence type="ECO:0000256" key="7">
    <source>
        <dbReference type="ARBA" id="ARBA00022723"/>
    </source>
</evidence>
<proteinExistence type="inferred from homology"/>
<name>A0A918XV10_9PROT</name>
<evidence type="ECO:0000256" key="3">
    <source>
        <dbReference type="ARBA" id="ARBA00008343"/>
    </source>
</evidence>
<dbReference type="GO" id="GO:0051539">
    <property type="term" value="F:4 iron, 4 sulfur cluster binding"/>
    <property type="evidence" value="ECO:0007669"/>
    <property type="project" value="UniProtKB-UniRule"/>
</dbReference>
<evidence type="ECO:0000256" key="14">
    <source>
        <dbReference type="RuleBase" id="RU365096"/>
    </source>
</evidence>
<dbReference type="InterPro" id="IPR044298">
    <property type="entry name" value="MIG/MutY"/>
</dbReference>
<dbReference type="GO" id="GO:0006284">
    <property type="term" value="P:base-excision repair"/>
    <property type="evidence" value="ECO:0007669"/>
    <property type="project" value="UniProtKB-UniRule"/>
</dbReference>
<keyword evidence="12" id="KW-0234">DNA repair</keyword>
<dbReference type="InterPro" id="IPR004036">
    <property type="entry name" value="Endonuclease-III-like_CS2"/>
</dbReference>
<dbReference type="InterPro" id="IPR004035">
    <property type="entry name" value="Endouclease-III_FeS-bd_BS"/>
</dbReference>
<dbReference type="SMART" id="SM00478">
    <property type="entry name" value="ENDO3c"/>
    <property type="match status" value="1"/>
</dbReference>
<dbReference type="PANTHER" id="PTHR42944:SF1">
    <property type="entry name" value="ADENINE DNA GLYCOSYLASE"/>
    <property type="match status" value="1"/>
</dbReference>
<evidence type="ECO:0000313" key="16">
    <source>
        <dbReference type="EMBL" id="GHD55737.1"/>
    </source>
</evidence>
<dbReference type="InterPro" id="IPR003265">
    <property type="entry name" value="HhH-GPD_domain"/>
</dbReference>
<evidence type="ECO:0000256" key="12">
    <source>
        <dbReference type="ARBA" id="ARBA00023204"/>
    </source>
</evidence>
<dbReference type="InterPro" id="IPR029119">
    <property type="entry name" value="MutY_C"/>
</dbReference>
<keyword evidence="13 14" id="KW-0326">Glycosidase</keyword>
<dbReference type="NCBIfam" id="TIGR01084">
    <property type="entry name" value="mutY"/>
    <property type="match status" value="1"/>
</dbReference>
<evidence type="ECO:0000313" key="17">
    <source>
        <dbReference type="Proteomes" id="UP000630353"/>
    </source>
</evidence>
<evidence type="ECO:0000256" key="13">
    <source>
        <dbReference type="ARBA" id="ARBA00023295"/>
    </source>
</evidence>
<dbReference type="GO" id="GO:0035485">
    <property type="term" value="F:adenine/guanine mispair binding"/>
    <property type="evidence" value="ECO:0007669"/>
    <property type="project" value="TreeGrafter"/>
</dbReference>
<evidence type="ECO:0000256" key="8">
    <source>
        <dbReference type="ARBA" id="ARBA00022763"/>
    </source>
</evidence>
<feature type="domain" description="HhH-GPD" evidence="15">
    <location>
        <begin position="50"/>
        <end position="199"/>
    </location>
</feature>
<dbReference type="CDD" id="cd03431">
    <property type="entry name" value="NUDIX_DNA_Glycosylase_C-MutY"/>
    <property type="match status" value="1"/>
</dbReference>
<dbReference type="InterPro" id="IPR011257">
    <property type="entry name" value="DNA_glycosylase"/>
</dbReference>
<dbReference type="Pfam" id="PF00730">
    <property type="entry name" value="HhH-GPD"/>
    <property type="match status" value="1"/>
</dbReference>
<dbReference type="CDD" id="cd00056">
    <property type="entry name" value="ENDO3c"/>
    <property type="match status" value="1"/>
</dbReference>
<dbReference type="GO" id="GO:0006298">
    <property type="term" value="P:mismatch repair"/>
    <property type="evidence" value="ECO:0007669"/>
    <property type="project" value="TreeGrafter"/>
</dbReference>
<dbReference type="InterPro" id="IPR000445">
    <property type="entry name" value="HhH_motif"/>
</dbReference>
<dbReference type="SMART" id="SM00525">
    <property type="entry name" value="FES"/>
    <property type="match status" value="1"/>
</dbReference>
<dbReference type="Gene3D" id="3.90.79.10">
    <property type="entry name" value="Nucleoside Triphosphate Pyrophosphohydrolase"/>
    <property type="match status" value="1"/>
</dbReference>
<comment type="function">
    <text evidence="2">Adenine glycosylase active on G-A mispairs. MutY also corrects error-prone DNA synthesis past GO lesions which are due to the oxidatively damaged form of guanine: 7,8-dihydro-8-oxoguanine (8-oxo-dGTP).</text>
</comment>
<evidence type="ECO:0000256" key="2">
    <source>
        <dbReference type="ARBA" id="ARBA00002933"/>
    </source>
</evidence>
<dbReference type="InterPro" id="IPR003651">
    <property type="entry name" value="Endonuclease3_FeS-loop_motif"/>
</dbReference>
<dbReference type="EMBL" id="BMZS01000008">
    <property type="protein sequence ID" value="GHD55737.1"/>
    <property type="molecule type" value="Genomic_DNA"/>
</dbReference>
<dbReference type="PROSITE" id="PS00764">
    <property type="entry name" value="ENDONUCLEASE_III_1"/>
    <property type="match status" value="1"/>
</dbReference>
<evidence type="ECO:0000256" key="6">
    <source>
        <dbReference type="ARBA" id="ARBA00022485"/>
    </source>
</evidence>
<dbReference type="AlphaFoldDB" id="A0A918XV10"/>
<dbReference type="GO" id="GO:0032357">
    <property type="term" value="F:oxidized purine DNA binding"/>
    <property type="evidence" value="ECO:0007669"/>
    <property type="project" value="TreeGrafter"/>
</dbReference>
<dbReference type="Gene3D" id="1.10.340.30">
    <property type="entry name" value="Hypothetical protein, domain 2"/>
    <property type="match status" value="1"/>
</dbReference>
<comment type="similarity">
    <text evidence="3 14">Belongs to the Nth/MutY family.</text>
</comment>
<dbReference type="FunFam" id="1.10.340.30:FF:000002">
    <property type="entry name" value="Adenine DNA glycosylase"/>
    <property type="match status" value="1"/>
</dbReference>
<dbReference type="PANTHER" id="PTHR42944">
    <property type="entry name" value="ADENINE DNA GLYCOSYLASE"/>
    <property type="match status" value="1"/>
</dbReference>